<evidence type="ECO:0000256" key="11">
    <source>
        <dbReference type="SAM" id="SignalP"/>
    </source>
</evidence>
<keyword evidence="13" id="KW-1185">Reference proteome</keyword>
<evidence type="ECO:0000256" key="3">
    <source>
        <dbReference type="ARBA" id="ARBA00010345"/>
    </source>
</evidence>
<dbReference type="GO" id="GO:0005789">
    <property type="term" value="C:endoplasmic reticulum membrane"/>
    <property type="evidence" value="ECO:0007669"/>
    <property type="project" value="UniProtKB-SubCell"/>
</dbReference>
<evidence type="ECO:0000256" key="5">
    <source>
        <dbReference type="ARBA" id="ARBA00022692"/>
    </source>
</evidence>
<evidence type="ECO:0008006" key="14">
    <source>
        <dbReference type="Google" id="ProtNLM"/>
    </source>
</evidence>
<keyword evidence="9" id="KW-0325">Glycoprotein</keyword>
<feature type="chain" id="PRO_5009189041" description="Phosphatidylinositol-glycan biosynthesis class X protein" evidence="11">
    <location>
        <begin position="25"/>
        <end position="288"/>
    </location>
</feature>
<keyword evidence="7 10" id="KW-1133">Transmembrane helix</keyword>
<evidence type="ECO:0000256" key="10">
    <source>
        <dbReference type="SAM" id="Phobius"/>
    </source>
</evidence>
<dbReference type="PANTHER" id="PTHR28650:SF1">
    <property type="entry name" value="PHOSPHATIDYLINOSITOL-GLYCAN BIOSYNTHESIS CLASS X PROTEIN"/>
    <property type="match status" value="1"/>
</dbReference>
<dbReference type="Proteomes" id="UP000095767">
    <property type="component" value="Unassembled WGS sequence"/>
</dbReference>
<sequence>MAAGARQCLLTVALAAAWISGAAAAPSSAEQAGRSQKSINCMPCSRTYIGDAYVYTLTDQLAHHRDLAELSDSSELCKGLTDDVQVPTLSELHRQLVGEGSHRRLVYSVKFGACQDAMVNFLGGYDAHLVIIEKLPNGVFADPFELQHFVERKVFLDVAVFGDTNLELPSALSNRSAVEIHFDLRPNTLTNCNIVIDLPLHARYPPLDASGYATVEFGSPDILLRYRKKEIHSDSCLWVLKNLEATPVEKAAWQIPCGDEAHIGFVSSITFLSALVCSISIVLAALIF</sequence>
<comment type="subcellular location">
    <subcellularLocation>
        <location evidence="1">Endoplasmic reticulum membrane</location>
        <topology evidence="1">Single-pass membrane protein</topology>
    </subcellularLocation>
</comment>
<dbReference type="SMART" id="SM00780">
    <property type="entry name" value="PIG-X"/>
    <property type="match status" value="1"/>
</dbReference>
<dbReference type="OrthoDB" id="5546453at2759"/>
<feature type="transmembrane region" description="Helical" evidence="10">
    <location>
        <begin position="265"/>
        <end position="287"/>
    </location>
</feature>
<dbReference type="InterPro" id="IPR040039">
    <property type="entry name" value="PIGX"/>
</dbReference>
<evidence type="ECO:0000256" key="1">
    <source>
        <dbReference type="ARBA" id="ARBA00004389"/>
    </source>
</evidence>
<dbReference type="InterPro" id="IPR013233">
    <property type="entry name" value="PIG-X/PBN1"/>
</dbReference>
<keyword evidence="11" id="KW-0732">Signal</keyword>
<dbReference type="EMBL" id="LWDX02014493">
    <property type="protein sequence ID" value="OEL34714.1"/>
    <property type="molecule type" value="Genomic_DNA"/>
</dbReference>
<protein>
    <recommendedName>
        <fullName evidence="14">Phosphatidylinositol-glycan biosynthesis class X protein</fullName>
    </recommendedName>
</protein>
<dbReference type="UniPathway" id="UPA00196"/>
<keyword evidence="8 10" id="KW-0472">Membrane</keyword>
<evidence type="ECO:0000313" key="12">
    <source>
        <dbReference type="EMBL" id="OEL34714.1"/>
    </source>
</evidence>
<evidence type="ECO:0000313" key="13">
    <source>
        <dbReference type="Proteomes" id="UP000095767"/>
    </source>
</evidence>
<evidence type="ECO:0000256" key="2">
    <source>
        <dbReference type="ARBA" id="ARBA00004687"/>
    </source>
</evidence>
<reference evidence="12 13" key="1">
    <citation type="submission" date="2016-09" db="EMBL/GenBank/DDBJ databases">
        <title>The draft genome of Dichanthelium oligosanthes: A C3 panicoid grass species.</title>
        <authorList>
            <person name="Studer A.J."/>
            <person name="Schnable J.C."/>
            <person name="Brutnell T.P."/>
        </authorList>
    </citation>
    <scope>NUCLEOTIDE SEQUENCE [LARGE SCALE GENOMIC DNA]</scope>
    <source>
        <strain evidence="13">cv. Kellogg 1175</strain>
        <tissue evidence="12">Leaf</tissue>
    </source>
</reference>
<name>A0A1E5WBJ9_9POAL</name>
<evidence type="ECO:0000256" key="9">
    <source>
        <dbReference type="ARBA" id="ARBA00023180"/>
    </source>
</evidence>
<keyword evidence="6" id="KW-0256">Endoplasmic reticulum</keyword>
<dbReference type="AlphaFoldDB" id="A0A1E5WBJ9"/>
<dbReference type="Pfam" id="PF08320">
    <property type="entry name" value="PIG-X"/>
    <property type="match status" value="1"/>
</dbReference>
<evidence type="ECO:0000256" key="4">
    <source>
        <dbReference type="ARBA" id="ARBA00022502"/>
    </source>
</evidence>
<organism evidence="12 13">
    <name type="scientific">Dichanthelium oligosanthes</name>
    <dbReference type="NCBI Taxonomy" id="888268"/>
    <lineage>
        <taxon>Eukaryota</taxon>
        <taxon>Viridiplantae</taxon>
        <taxon>Streptophyta</taxon>
        <taxon>Embryophyta</taxon>
        <taxon>Tracheophyta</taxon>
        <taxon>Spermatophyta</taxon>
        <taxon>Magnoliopsida</taxon>
        <taxon>Liliopsida</taxon>
        <taxon>Poales</taxon>
        <taxon>Poaceae</taxon>
        <taxon>PACMAD clade</taxon>
        <taxon>Panicoideae</taxon>
        <taxon>Panicodae</taxon>
        <taxon>Paniceae</taxon>
        <taxon>Dichantheliinae</taxon>
        <taxon>Dichanthelium</taxon>
    </lineage>
</organism>
<comment type="pathway">
    <text evidence="2">Glycolipid biosynthesis; glycosylphosphatidylinositol-anchor biosynthesis.</text>
</comment>
<dbReference type="PANTHER" id="PTHR28650">
    <property type="entry name" value="PHOSPHATIDYLINOSITOL-GLYCAN BIOSYNTHESIS CLASS X PROTEIN"/>
    <property type="match status" value="1"/>
</dbReference>
<dbReference type="STRING" id="888268.A0A1E5WBJ9"/>
<proteinExistence type="inferred from homology"/>
<evidence type="ECO:0000256" key="6">
    <source>
        <dbReference type="ARBA" id="ARBA00022824"/>
    </source>
</evidence>
<keyword evidence="5 10" id="KW-0812">Transmembrane</keyword>
<accession>A0A1E5WBJ9</accession>
<gene>
    <name evidence="12" type="ORF">BAE44_0004262</name>
</gene>
<evidence type="ECO:0000256" key="8">
    <source>
        <dbReference type="ARBA" id="ARBA00023136"/>
    </source>
</evidence>
<comment type="similarity">
    <text evidence="3">Belongs to the PIGX family.</text>
</comment>
<comment type="caution">
    <text evidence="12">The sequence shown here is derived from an EMBL/GenBank/DDBJ whole genome shotgun (WGS) entry which is preliminary data.</text>
</comment>
<keyword evidence="4" id="KW-0337">GPI-anchor biosynthesis</keyword>
<dbReference type="GO" id="GO:0006506">
    <property type="term" value="P:GPI anchor biosynthetic process"/>
    <property type="evidence" value="ECO:0007669"/>
    <property type="project" value="UniProtKB-UniPathway"/>
</dbReference>
<feature type="signal peptide" evidence="11">
    <location>
        <begin position="1"/>
        <end position="24"/>
    </location>
</feature>
<evidence type="ECO:0000256" key="7">
    <source>
        <dbReference type="ARBA" id="ARBA00022989"/>
    </source>
</evidence>